<dbReference type="eggNOG" id="COG0631">
    <property type="taxonomic scope" value="Bacteria"/>
</dbReference>
<dbReference type="SMART" id="SM00331">
    <property type="entry name" value="PP2C_SIG"/>
    <property type="match status" value="1"/>
</dbReference>
<sequence>MQMRFMAAAFTALGGRETNQDSAHADPRLLVVADGVGGAPAGEVASAVAVRAVVDAGPDTDPALLAERANSAVVAHAEADPATAGMATTVDIAALVPGPAGWEVRGAHVGDSFTLVQTDRVTRLGRAHTLAEELVAGGHITPEEGARHPNRSALMRAVGMGPTVEPELWSHPAAPGTRYLLSSDGLFDALGMEAVVTLLDSLRPSPPADVARMLVESACAAGARDNVTVVVAEVTPWQG</sequence>
<organism evidence="2 3">
    <name type="scientific">Actinokineospora spheciospongiae</name>
    <dbReference type="NCBI Taxonomy" id="909613"/>
    <lineage>
        <taxon>Bacteria</taxon>
        <taxon>Bacillati</taxon>
        <taxon>Actinomycetota</taxon>
        <taxon>Actinomycetes</taxon>
        <taxon>Pseudonocardiales</taxon>
        <taxon>Pseudonocardiaceae</taxon>
        <taxon>Actinokineospora</taxon>
    </lineage>
</organism>
<dbReference type="SMART" id="SM00332">
    <property type="entry name" value="PP2Cc"/>
    <property type="match status" value="1"/>
</dbReference>
<keyword evidence="2" id="KW-0378">Hydrolase</keyword>
<accession>W7J5V6</accession>
<evidence type="ECO:0000313" key="2">
    <source>
        <dbReference type="EMBL" id="EWC64391.1"/>
    </source>
</evidence>
<feature type="domain" description="PPM-type phosphatase" evidence="1">
    <location>
        <begin position="6"/>
        <end position="234"/>
    </location>
</feature>
<keyword evidence="3" id="KW-1185">Reference proteome</keyword>
<dbReference type="STRING" id="909613.UO65_0285"/>
<dbReference type="Pfam" id="PF13672">
    <property type="entry name" value="PP2C_2"/>
    <property type="match status" value="1"/>
</dbReference>
<dbReference type="EMBL" id="AYXG01000007">
    <property type="protein sequence ID" value="EWC64391.1"/>
    <property type="molecule type" value="Genomic_DNA"/>
</dbReference>
<dbReference type="EC" id="3.1.3.16" evidence="2"/>
<dbReference type="PROSITE" id="PS51746">
    <property type="entry name" value="PPM_2"/>
    <property type="match status" value="1"/>
</dbReference>
<dbReference type="CDD" id="cd00143">
    <property type="entry name" value="PP2Cc"/>
    <property type="match status" value="1"/>
</dbReference>
<dbReference type="InterPro" id="IPR036457">
    <property type="entry name" value="PPM-type-like_dom_sf"/>
</dbReference>
<protein>
    <submittedName>
        <fullName evidence="2">Serine/threonine phosphatase PPP</fullName>
        <ecNumber evidence="2">3.1.3.16</ecNumber>
    </submittedName>
</protein>
<dbReference type="InterPro" id="IPR001932">
    <property type="entry name" value="PPM-type_phosphatase-like_dom"/>
</dbReference>
<dbReference type="GO" id="GO:0004722">
    <property type="term" value="F:protein serine/threonine phosphatase activity"/>
    <property type="evidence" value="ECO:0007669"/>
    <property type="project" value="UniProtKB-EC"/>
</dbReference>
<reference evidence="2 3" key="1">
    <citation type="journal article" date="2014" name="Genome Announc.">
        <title>Draft Genome Sequence of the Antitrypanosomally Active Sponge-Associated Bacterium Actinokineospora sp. Strain EG49.</title>
        <authorList>
            <person name="Harjes J."/>
            <person name="Ryu T."/>
            <person name="Abdelmohsen U.R."/>
            <person name="Moitinho-Silva L."/>
            <person name="Horn H."/>
            <person name="Ravasi T."/>
            <person name="Hentschel U."/>
        </authorList>
    </citation>
    <scope>NUCLEOTIDE SEQUENCE [LARGE SCALE GENOMIC DNA]</scope>
    <source>
        <strain evidence="2 3">EG49</strain>
    </source>
</reference>
<comment type="caution">
    <text evidence="2">The sequence shown here is derived from an EMBL/GenBank/DDBJ whole genome shotgun (WGS) entry which is preliminary data.</text>
</comment>
<gene>
    <name evidence="2" type="ORF">UO65_0285</name>
</gene>
<dbReference type="SUPFAM" id="SSF81606">
    <property type="entry name" value="PP2C-like"/>
    <property type="match status" value="1"/>
</dbReference>
<dbReference type="OrthoDB" id="9801841at2"/>
<name>W7J5V6_9PSEU</name>
<dbReference type="Proteomes" id="UP000019277">
    <property type="component" value="Unassembled WGS sequence"/>
</dbReference>
<evidence type="ECO:0000313" key="3">
    <source>
        <dbReference type="Proteomes" id="UP000019277"/>
    </source>
</evidence>
<dbReference type="AlphaFoldDB" id="W7J5V6"/>
<proteinExistence type="predicted"/>
<evidence type="ECO:0000259" key="1">
    <source>
        <dbReference type="PROSITE" id="PS51746"/>
    </source>
</evidence>
<dbReference type="Gene3D" id="3.60.40.10">
    <property type="entry name" value="PPM-type phosphatase domain"/>
    <property type="match status" value="1"/>
</dbReference>
<dbReference type="RefSeq" id="WP_052020419.1">
    <property type="nucleotide sequence ID" value="NZ_AYXG01000007.1"/>
</dbReference>